<organism evidence="2 3">
    <name type="scientific">Corynebacterium canis</name>
    <dbReference type="NCBI Taxonomy" id="679663"/>
    <lineage>
        <taxon>Bacteria</taxon>
        <taxon>Bacillati</taxon>
        <taxon>Actinomycetota</taxon>
        <taxon>Actinomycetes</taxon>
        <taxon>Mycobacteriales</taxon>
        <taxon>Corynebacteriaceae</taxon>
        <taxon>Corynebacterium</taxon>
    </lineage>
</organism>
<evidence type="ECO:0000313" key="2">
    <source>
        <dbReference type="EMBL" id="TWT22820.1"/>
    </source>
</evidence>
<comment type="caution">
    <text evidence="2">The sequence shown here is derived from an EMBL/GenBank/DDBJ whole genome shotgun (WGS) entry which is preliminary data.</text>
</comment>
<gene>
    <name evidence="2" type="ORF">FRX94_10810</name>
</gene>
<accession>A0A5C5UBG5</accession>
<protein>
    <recommendedName>
        <fullName evidence="1">ESAT-6-like protein</fullName>
    </recommendedName>
</protein>
<name>A0A5C5UBG5_9CORY</name>
<dbReference type="InterPro" id="IPR010310">
    <property type="entry name" value="T7SS_ESAT-6-like"/>
</dbReference>
<evidence type="ECO:0000256" key="1">
    <source>
        <dbReference type="RuleBase" id="RU362001"/>
    </source>
</evidence>
<dbReference type="NCBIfam" id="TIGR03930">
    <property type="entry name" value="WXG100_ESAT6"/>
    <property type="match status" value="1"/>
</dbReference>
<dbReference type="Pfam" id="PF06013">
    <property type="entry name" value="WXG100"/>
    <property type="match status" value="1"/>
</dbReference>
<dbReference type="InterPro" id="IPR036689">
    <property type="entry name" value="ESAT-6-like_sf"/>
</dbReference>
<comment type="similarity">
    <text evidence="1">Belongs to the WXG100 family.</text>
</comment>
<dbReference type="OrthoDB" id="3387628at2"/>
<dbReference type="SUPFAM" id="SSF140453">
    <property type="entry name" value="EsxAB dimer-like"/>
    <property type="match status" value="1"/>
</dbReference>
<dbReference type="Gene3D" id="1.10.287.1060">
    <property type="entry name" value="ESAT-6-like"/>
    <property type="match status" value="1"/>
</dbReference>
<proteinExistence type="inferred from homology"/>
<keyword evidence="3" id="KW-1185">Reference proteome</keyword>
<evidence type="ECO:0000313" key="3">
    <source>
        <dbReference type="Proteomes" id="UP000320791"/>
    </source>
</evidence>
<reference evidence="2 3" key="1">
    <citation type="submission" date="2019-08" db="EMBL/GenBank/DDBJ databases">
        <authorList>
            <person name="Lei W."/>
        </authorList>
    </citation>
    <scope>NUCLEOTIDE SEQUENCE [LARGE SCALE GENOMIC DNA]</scope>
    <source>
        <strain evidence="2 3">CCUG 58627</strain>
    </source>
</reference>
<sequence length="96" mass="10426">MYNTIKYSFGEIQNAAADIQNTSRSIDGLLGDLKRQLEPMVATWEGESAFAYQAAQAKWDNAAADLNNILATIATTVLEGNDRMGEVNRKAAASWG</sequence>
<dbReference type="Proteomes" id="UP000320791">
    <property type="component" value="Unassembled WGS sequence"/>
</dbReference>
<dbReference type="RefSeq" id="WP_146325355.1">
    <property type="nucleotide sequence ID" value="NZ_BAABLR010000012.1"/>
</dbReference>
<dbReference type="EMBL" id="VOHM01000027">
    <property type="protein sequence ID" value="TWT22820.1"/>
    <property type="molecule type" value="Genomic_DNA"/>
</dbReference>
<dbReference type="AlphaFoldDB" id="A0A5C5UBG5"/>